<gene>
    <name evidence="8 10" type="primary">aroA</name>
    <name evidence="10" type="ORF">NCTC12221_00659</name>
</gene>
<dbReference type="GO" id="GO:0009423">
    <property type="term" value="P:chorismate biosynthetic process"/>
    <property type="evidence" value="ECO:0007669"/>
    <property type="project" value="UniProtKB-UniRule"/>
</dbReference>
<dbReference type="HAMAP" id="MF_00210">
    <property type="entry name" value="EPSP_synth"/>
    <property type="match status" value="1"/>
</dbReference>
<dbReference type="Pfam" id="PF00275">
    <property type="entry name" value="EPSP_synthase"/>
    <property type="match status" value="1"/>
</dbReference>
<dbReference type="SUPFAM" id="SSF55205">
    <property type="entry name" value="EPT/RTPC-like"/>
    <property type="match status" value="1"/>
</dbReference>
<comment type="caution">
    <text evidence="8">Lacks conserved residue(s) required for the propagation of feature annotation.</text>
</comment>
<organism evidence="10 11">
    <name type="scientific">Helicobacter cinaedi</name>
    <dbReference type="NCBI Taxonomy" id="213"/>
    <lineage>
        <taxon>Bacteria</taxon>
        <taxon>Pseudomonadati</taxon>
        <taxon>Campylobacterota</taxon>
        <taxon>Epsilonproteobacteria</taxon>
        <taxon>Campylobacterales</taxon>
        <taxon>Helicobacteraceae</taxon>
        <taxon>Helicobacter</taxon>
    </lineage>
</organism>
<feature type="binding site" evidence="8">
    <location>
        <position position="167"/>
    </location>
    <ligand>
        <name>3-phosphoshikimate</name>
        <dbReference type="ChEBI" id="CHEBI:145989"/>
    </ligand>
</feature>
<reference evidence="10 11" key="1">
    <citation type="submission" date="2018-06" db="EMBL/GenBank/DDBJ databases">
        <authorList>
            <consortium name="Pathogen Informatics"/>
            <person name="Doyle S."/>
        </authorList>
    </citation>
    <scope>NUCLEOTIDE SEQUENCE [LARGE SCALE GENOMIC DNA]</scope>
    <source>
        <strain evidence="10 11">NCTC12221</strain>
    </source>
</reference>
<feature type="binding site" evidence="8">
    <location>
        <position position="23"/>
    </location>
    <ligand>
        <name>phosphoenolpyruvate</name>
        <dbReference type="ChEBI" id="CHEBI:58702"/>
    </ligand>
</feature>
<evidence type="ECO:0000256" key="8">
    <source>
        <dbReference type="HAMAP-Rule" id="MF_00210"/>
    </source>
</evidence>
<evidence type="ECO:0000313" key="11">
    <source>
        <dbReference type="Proteomes" id="UP000255335"/>
    </source>
</evidence>
<dbReference type="PROSITE" id="PS00104">
    <property type="entry name" value="EPSP_SYNTHASE_1"/>
    <property type="match status" value="1"/>
</dbReference>
<dbReference type="FunFam" id="3.65.10.10:FF:000005">
    <property type="entry name" value="3-phosphoshikimate 1-carboxyvinyltransferase"/>
    <property type="match status" value="1"/>
</dbReference>
<dbReference type="RefSeq" id="WP_115025957.1">
    <property type="nucleotide sequence ID" value="NZ_UGHZ01000001.1"/>
</dbReference>
<feature type="binding site" evidence="8">
    <location>
        <position position="24"/>
    </location>
    <ligand>
        <name>3-phosphoshikimate</name>
        <dbReference type="ChEBI" id="CHEBI:145989"/>
    </ligand>
</feature>
<comment type="subunit">
    <text evidence="8">Monomer.</text>
</comment>
<feature type="binding site" evidence="8">
    <location>
        <position position="323"/>
    </location>
    <ligand>
        <name>3-phosphoshikimate</name>
        <dbReference type="ChEBI" id="CHEBI:145989"/>
    </ligand>
</feature>
<evidence type="ECO:0000259" key="9">
    <source>
        <dbReference type="Pfam" id="PF00275"/>
    </source>
</evidence>
<feature type="domain" description="Enolpyruvate transferase" evidence="9">
    <location>
        <begin position="15"/>
        <end position="427"/>
    </location>
</feature>
<comment type="similarity">
    <text evidence="2 8">Belongs to the EPSP synthase family.</text>
</comment>
<dbReference type="CDD" id="cd01556">
    <property type="entry name" value="EPSP_synthase"/>
    <property type="match status" value="1"/>
</dbReference>
<name>A0A377JN59_9HELI</name>
<evidence type="ECO:0000256" key="1">
    <source>
        <dbReference type="ARBA" id="ARBA00004811"/>
    </source>
</evidence>
<dbReference type="EMBL" id="UGHZ01000001">
    <property type="protein sequence ID" value="STP09220.1"/>
    <property type="molecule type" value="Genomic_DNA"/>
</dbReference>
<evidence type="ECO:0000256" key="6">
    <source>
        <dbReference type="ARBA" id="ARBA00023141"/>
    </source>
</evidence>
<protein>
    <recommendedName>
        <fullName evidence="8">3-phosphoshikimate 1-carboxyvinyltransferase</fullName>
        <ecNumber evidence="8">2.5.1.19</ecNumber>
    </recommendedName>
    <alternativeName>
        <fullName evidence="8">5-enolpyruvylshikimate-3-phosphate synthase</fullName>
        <shortName evidence="8">EPSP synthase</shortName>
        <shortName evidence="8">EPSPS</shortName>
    </alternativeName>
</protein>
<keyword evidence="4 8" id="KW-0028">Amino-acid biosynthesis</keyword>
<dbReference type="GO" id="GO:0008652">
    <property type="term" value="P:amino acid biosynthetic process"/>
    <property type="evidence" value="ECO:0007669"/>
    <property type="project" value="UniProtKB-KW"/>
</dbReference>
<dbReference type="PANTHER" id="PTHR21090:SF5">
    <property type="entry name" value="PENTAFUNCTIONAL AROM POLYPEPTIDE"/>
    <property type="match status" value="1"/>
</dbReference>
<dbReference type="Gene3D" id="3.65.10.10">
    <property type="entry name" value="Enolpyruvate transferase domain"/>
    <property type="match status" value="2"/>
</dbReference>
<dbReference type="GO" id="GO:0009073">
    <property type="term" value="P:aromatic amino acid family biosynthetic process"/>
    <property type="evidence" value="ECO:0007669"/>
    <property type="project" value="UniProtKB-KW"/>
</dbReference>
<feature type="binding site" evidence="8">
    <location>
        <position position="122"/>
    </location>
    <ligand>
        <name>phosphoenolpyruvate</name>
        <dbReference type="ChEBI" id="CHEBI:58702"/>
    </ligand>
</feature>
<feature type="active site" description="Proton acceptor" evidence="8">
    <location>
        <position position="323"/>
    </location>
</feature>
<dbReference type="Proteomes" id="UP000255335">
    <property type="component" value="Unassembled WGS sequence"/>
</dbReference>
<dbReference type="PROSITE" id="PS00885">
    <property type="entry name" value="EPSP_SYNTHASE_2"/>
    <property type="match status" value="1"/>
</dbReference>
<evidence type="ECO:0000256" key="5">
    <source>
        <dbReference type="ARBA" id="ARBA00022679"/>
    </source>
</evidence>
<accession>A0A377JN59</accession>
<dbReference type="InterPro" id="IPR013792">
    <property type="entry name" value="RNA3'P_cycl/enolpyr_Trfase_a/b"/>
</dbReference>
<evidence type="ECO:0000313" key="10">
    <source>
        <dbReference type="EMBL" id="STP09220.1"/>
    </source>
</evidence>
<proteinExistence type="inferred from homology"/>
<evidence type="ECO:0000256" key="3">
    <source>
        <dbReference type="ARBA" id="ARBA00022490"/>
    </source>
</evidence>
<dbReference type="InterPro" id="IPR023193">
    <property type="entry name" value="EPSP_synthase_CS"/>
</dbReference>
<evidence type="ECO:0000256" key="7">
    <source>
        <dbReference type="ARBA" id="ARBA00044633"/>
    </source>
</evidence>
<dbReference type="GO" id="GO:0005737">
    <property type="term" value="C:cytoplasm"/>
    <property type="evidence" value="ECO:0007669"/>
    <property type="project" value="UniProtKB-SubCell"/>
</dbReference>
<keyword evidence="5 8" id="KW-0808">Transferase</keyword>
<dbReference type="InterPro" id="IPR006264">
    <property type="entry name" value="EPSP_synthase"/>
</dbReference>
<dbReference type="NCBIfam" id="TIGR01356">
    <property type="entry name" value="aroA"/>
    <property type="match status" value="1"/>
</dbReference>
<keyword evidence="6 8" id="KW-0057">Aromatic amino acid biosynthesis</keyword>
<keyword evidence="3 8" id="KW-0963">Cytoplasm</keyword>
<dbReference type="PANTHER" id="PTHR21090">
    <property type="entry name" value="AROM/DEHYDROQUINATE SYNTHASE"/>
    <property type="match status" value="1"/>
</dbReference>
<feature type="binding site" evidence="8">
    <location>
        <position position="169"/>
    </location>
    <ligand>
        <name>3-phosphoshikimate</name>
        <dbReference type="ChEBI" id="CHEBI:145989"/>
    </ligand>
</feature>
<dbReference type="PIRSF" id="PIRSF000505">
    <property type="entry name" value="EPSPS"/>
    <property type="match status" value="1"/>
</dbReference>
<dbReference type="EC" id="2.5.1.19" evidence="8"/>
<sequence>MRITKIAAAKRFELELDNIATDKSISHRGAMFALLANAPCEIKGFLEGEDTLHTLEIAKNLGLVVEKKGDMFYLTPPKGELQEPKQVLDCGNAGTGMRLYAGLLSGVKGYFVLSGDEYLNVRPMGRVIEPLIAIGADIRGREQNKYAPLSIQGARLKSFSYQSKIASAQVKSAMILAGLHTEGKCRFYEPLLSRNHTENMLKGMGVKIQGREIQSGTNGTGGYEVEFEGSCKKLESFKLEVPADPSSAFFFALAACVLESKVLLKNVLLNKTRIEAFKILESMGAKVKYNVRSSLYEEIGDIEVQGGRLQAVQVDKNIAWLIDELPALGVCFALAKGRSEVRNAKELRVKESDRILATITNLRAMGIECEEFEDGFSVNGGELKRARVSSFGDHRIAMSFAIAQLVCGGEIEDSGCIDVSFPNFLELLGRITDVENI</sequence>
<feature type="binding site" evidence="8">
    <location>
        <position position="28"/>
    </location>
    <ligand>
        <name>3-phosphoshikimate</name>
        <dbReference type="ChEBI" id="CHEBI:145989"/>
    </ligand>
</feature>
<dbReference type="InterPro" id="IPR001986">
    <property type="entry name" value="Enolpyruvate_Tfrase_dom"/>
</dbReference>
<evidence type="ECO:0000256" key="2">
    <source>
        <dbReference type="ARBA" id="ARBA00009948"/>
    </source>
</evidence>
<feature type="binding site" evidence="8">
    <location>
        <position position="395"/>
    </location>
    <ligand>
        <name>phosphoenolpyruvate</name>
        <dbReference type="ChEBI" id="CHEBI:58702"/>
    </ligand>
</feature>
<dbReference type="AlphaFoldDB" id="A0A377JN59"/>
<comment type="catalytic activity">
    <reaction evidence="7">
        <text>3-phosphoshikimate + phosphoenolpyruvate = 5-O-(1-carboxyvinyl)-3-phosphoshikimate + phosphate</text>
        <dbReference type="Rhea" id="RHEA:21256"/>
        <dbReference type="ChEBI" id="CHEBI:43474"/>
        <dbReference type="ChEBI" id="CHEBI:57701"/>
        <dbReference type="ChEBI" id="CHEBI:58702"/>
        <dbReference type="ChEBI" id="CHEBI:145989"/>
        <dbReference type="EC" id="2.5.1.19"/>
    </reaction>
    <physiologicalReaction direction="left-to-right" evidence="7">
        <dbReference type="Rhea" id="RHEA:21257"/>
    </physiologicalReaction>
</comment>
<dbReference type="UniPathway" id="UPA00053">
    <property type="reaction ID" value="UER00089"/>
</dbReference>
<evidence type="ECO:0000256" key="4">
    <source>
        <dbReference type="ARBA" id="ARBA00022605"/>
    </source>
</evidence>
<feature type="binding site" evidence="8">
    <location>
        <position position="94"/>
    </location>
    <ligand>
        <name>phosphoenolpyruvate</name>
        <dbReference type="ChEBI" id="CHEBI:58702"/>
    </ligand>
</feature>
<feature type="binding site" evidence="8">
    <location>
        <position position="169"/>
    </location>
    <ligand>
        <name>phosphoenolpyruvate</name>
        <dbReference type="ChEBI" id="CHEBI:58702"/>
    </ligand>
</feature>
<feature type="binding site" evidence="8">
    <location>
        <position position="354"/>
    </location>
    <ligand>
        <name>phosphoenolpyruvate</name>
        <dbReference type="ChEBI" id="CHEBI:58702"/>
    </ligand>
</feature>
<comment type="pathway">
    <text evidence="1 8">Metabolic intermediate biosynthesis; chorismate biosynthesis; chorismate from D-erythrose 4-phosphate and phosphoenolpyruvate: step 6/7.</text>
</comment>
<comment type="function">
    <text evidence="8">Catalyzes the transfer of the enolpyruvyl moiety of phosphoenolpyruvate (PEP) to the 5-hydroxyl of shikimate-3-phosphate (S3P) to produce enolpyruvyl shikimate-3-phosphate and inorganic phosphate.</text>
</comment>
<comment type="subcellular location">
    <subcellularLocation>
        <location evidence="8">Cytoplasm</location>
    </subcellularLocation>
</comment>
<dbReference type="GO" id="GO:0003866">
    <property type="term" value="F:3-phosphoshikimate 1-carboxyvinyltransferase activity"/>
    <property type="evidence" value="ECO:0007669"/>
    <property type="project" value="UniProtKB-UniRule"/>
</dbReference>
<feature type="binding site" evidence="8">
    <location>
        <position position="350"/>
    </location>
    <ligand>
        <name>3-phosphoshikimate</name>
        <dbReference type="ChEBI" id="CHEBI:145989"/>
    </ligand>
</feature>
<dbReference type="InterPro" id="IPR036968">
    <property type="entry name" value="Enolpyruvate_Tfrase_sf"/>
</dbReference>
<feature type="binding site" evidence="8">
    <location>
        <position position="23"/>
    </location>
    <ligand>
        <name>3-phosphoshikimate</name>
        <dbReference type="ChEBI" id="CHEBI:145989"/>
    </ligand>
</feature>